<evidence type="ECO:0000313" key="2">
    <source>
        <dbReference type="EMBL" id="MBD2181057.1"/>
    </source>
</evidence>
<dbReference type="EMBL" id="JACJPW010000015">
    <property type="protein sequence ID" value="MBD2181057.1"/>
    <property type="molecule type" value="Genomic_DNA"/>
</dbReference>
<gene>
    <name evidence="2" type="ORF">H6G03_08080</name>
</gene>
<protein>
    <submittedName>
        <fullName evidence="2">Uncharacterized protein</fullName>
    </submittedName>
</protein>
<keyword evidence="1" id="KW-0812">Transmembrane</keyword>
<dbReference type="AlphaFoldDB" id="A0A926ZGF0"/>
<evidence type="ECO:0000313" key="3">
    <source>
        <dbReference type="Proteomes" id="UP000641646"/>
    </source>
</evidence>
<proteinExistence type="predicted"/>
<evidence type="ECO:0000256" key="1">
    <source>
        <dbReference type="SAM" id="Phobius"/>
    </source>
</evidence>
<feature type="transmembrane region" description="Helical" evidence="1">
    <location>
        <begin position="12"/>
        <end position="35"/>
    </location>
</feature>
<reference evidence="2" key="1">
    <citation type="journal article" date="2015" name="ISME J.">
        <title>Draft Genome Sequence of Streptomyces incarnatus NRRL8089, which Produces the Nucleoside Antibiotic Sinefungin.</title>
        <authorList>
            <person name="Oshima K."/>
            <person name="Hattori M."/>
            <person name="Shimizu H."/>
            <person name="Fukuda K."/>
            <person name="Nemoto M."/>
            <person name="Inagaki K."/>
            <person name="Tamura T."/>
        </authorList>
    </citation>
    <scope>NUCLEOTIDE SEQUENCE</scope>
    <source>
        <strain evidence="2">FACHB-1375</strain>
    </source>
</reference>
<keyword evidence="1" id="KW-0472">Membrane</keyword>
<comment type="caution">
    <text evidence="2">The sequence shown here is derived from an EMBL/GenBank/DDBJ whole genome shotgun (WGS) entry which is preliminary data.</text>
</comment>
<reference evidence="2" key="2">
    <citation type="submission" date="2020-08" db="EMBL/GenBank/DDBJ databases">
        <authorList>
            <person name="Chen M."/>
            <person name="Teng W."/>
            <person name="Zhao L."/>
            <person name="Hu C."/>
            <person name="Zhou Y."/>
            <person name="Han B."/>
            <person name="Song L."/>
            <person name="Shu W."/>
        </authorList>
    </citation>
    <scope>NUCLEOTIDE SEQUENCE</scope>
    <source>
        <strain evidence="2">FACHB-1375</strain>
    </source>
</reference>
<name>A0A926ZGF0_9CYAN</name>
<dbReference type="Proteomes" id="UP000641646">
    <property type="component" value="Unassembled WGS sequence"/>
</dbReference>
<organism evidence="2 3">
    <name type="scientific">Aerosakkonema funiforme FACHB-1375</name>
    <dbReference type="NCBI Taxonomy" id="2949571"/>
    <lineage>
        <taxon>Bacteria</taxon>
        <taxon>Bacillati</taxon>
        <taxon>Cyanobacteriota</taxon>
        <taxon>Cyanophyceae</taxon>
        <taxon>Oscillatoriophycideae</taxon>
        <taxon>Aerosakkonematales</taxon>
        <taxon>Aerosakkonemataceae</taxon>
        <taxon>Aerosakkonema</taxon>
    </lineage>
</organism>
<keyword evidence="3" id="KW-1185">Reference proteome</keyword>
<accession>A0A926ZGF0</accession>
<keyword evidence="1" id="KW-1133">Transmembrane helix</keyword>
<sequence length="162" mass="18355">MLFLPNLQNFLTVVIEIVLALFFGMMTLDFVTGLVKLWHCCDSKLLYCQQQLTPQQLTASQSPDTPPAIFNQARLVTKQLEKRTKPSSNLVKEAAVDSETLTLIEKGTQVTIRSVGKQLGIAVRVNGRYQRLDYLRAQIKYILKSQPNEVRQAFQQTEQKAA</sequence>
<dbReference type="RefSeq" id="WP_190463819.1">
    <property type="nucleotide sequence ID" value="NZ_JACJPW010000015.1"/>
</dbReference>